<evidence type="ECO:0000256" key="4">
    <source>
        <dbReference type="ARBA" id="ARBA00022679"/>
    </source>
</evidence>
<keyword evidence="5 9" id="KW-0547">Nucleotide-binding</keyword>
<dbReference type="EC" id="2.7.1.12" evidence="3 9"/>
<keyword evidence="4 9" id="KW-0808">Transferase</keyword>
<comment type="catalytic activity">
    <reaction evidence="8 9">
        <text>D-gluconate + ATP = 6-phospho-D-gluconate + ADP + H(+)</text>
        <dbReference type="Rhea" id="RHEA:19433"/>
        <dbReference type="ChEBI" id="CHEBI:15378"/>
        <dbReference type="ChEBI" id="CHEBI:18391"/>
        <dbReference type="ChEBI" id="CHEBI:30616"/>
        <dbReference type="ChEBI" id="CHEBI:58759"/>
        <dbReference type="ChEBI" id="CHEBI:456216"/>
        <dbReference type="EC" id="2.7.1.12"/>
    </reaction>
</comment>
<evidence type="ECO:0000256" key="5">
    <source>
        <dbReference type="ARBA" id="ARBA00022741"/>
    </source>
</evidence>
<evidence type="ECO:0000256" key="6">
    <source>
        <dbReference type="ARBA" id="ARBA00022777"/>
    </source>
</evidence>
<gene>
    <name evidence="10" type="ORF">ACFSW6_13235</name>
</gene>
<dbReference type="NCBIfam" id="TIGR01313">
    <property type="entry name" value="therm_gnt_kin"/>
    <property type="match status" value="1"/>
</dbReference>
<evidence type="ECO:0000256" key="7">
    <source>
        <dbReference type="ARBA" id="ARBA00022840"/>
    </source>
</evidence>
<keyword evidence="11" id="KW-1185">Reference proteome</keyword>
<dbReference type="Proteomes" id="UP001597463">
    <property type="component" value="Unassembled WGS sequence"/>
</dbReference>
<evidence type="ECO:0000256" key="3">
    <source>
        <dbReference type="ARBA" id="ARBA00012054"/>
    </source>
</evidence>
<dbReference type="InterPro" id="IPR027417">
    <property type="entry name" value="P-loop_NTPase"/>
</dbReference>
<comment type="similarity">
    <text evidence="2 9">Belongs to the gluconokinase GntK/GntV family.</text>
</comment>
<keyword evidence="6 9" id="KW-0418">Kinase</keyword>
<dbReference type="CDD" id="cd02021">
    <property type="entry name" value="GntK"/>
    <property type="match status" value="1"/>
</dbReference>
<evidence type="ECO:0000256" key="1">
    <source>
        <dbReference type="ARBA" id="ARBA00004761"/>
    </source>
</evidence>
<dbReference type="RefSeq" id="WP_245633464.1">
    <property type="nucleotide sequence ID" value="NZ_BCNT01000026.1"/>
</dbReference>
<dbReference type="EMBL" id="JBHUMV010000006">
    <property type="protein sequence ID" value="MFD2755057.1"/>
    <property type="molecule type" value="Genomic_DNA"/>
</dbReference>
<evidence type="ECO:0000256" key="8">
    <source>
        <dbReference type="ARBA" id="ARBA00048090"/>
    </source>
</evidence>
<name>A0ABW5UN78_9BURK</name>
<dbReference type="PANTHER" id="PTHR43442">
    <property type="entry name" value="GLUCONOKINASE-RELATED"/>
    <property type="match status" value="1"/>
</dbReference>
<evidence type="ECO:0000256" key="2">
    <source>
        <dbReference type="ARBA" id="ARBA00008420"/>
    </source>
</evidence>
<sequence length="192" mass="20188">MDSANQTTPPRTLIVMGVSGCGKSSVAQQLAASLGWALHEGDAYHSEASIAKMRAGVPLTDEDRADWLARLARLLAEAATAGPAQGVVLTCSALKRKYRDQLRAGSGQGAVGFVFLDLDYDTALQRVQERAGHFFSPELVANQFATLERPDGESCVLGVDATLPLADIVGRVNAWLAVPPRAAAASLSSSQP</sequence>
<reference evidence="11" key="1">
    <citation type="journal article" date="2019" name="Int. J. Syst. Evol. Microbiol.">
        <title>The Global Catalogue of Microorganisms (GCM) 10K type strain sequencing project: providing services to taxonomists for standard genome sequencing and annotation.</title>
        <authorList>
            <consortium name="The Broad Institute Genomics Platform"/>
            <consortium name="The Broad Institute Genome Sequencing Center for Infectious Disease"/>
            <person name="Wu L."/>
            <person name="Ma J."/>
        </authorList>
    </citation>
    <scope>NUCLEOTIDE SEQUENCE [LARGE SCALE GENOMIC DNA]</scope>
    <source>
        <strain evidence="11">TISTR 1906</strain>
    </source>
</reference>
<dbReference type="Pfam" id="PF13671">
    <property type="entry name" value="AAA_33"/>
    <property type="match status" value="1"/>
</dbReference>
<evidence type="ECO:0000313" key="11">
    <source>
        <dbReference type="Proteomes" id="UP001597463"/>
    </source>
</evidence>
<dbReference type="Gene3D" id="3.40.50.300">
    <property type="entry name" value="P-loop containing nucleotide triphosphate hydrolases"/>
    <property type="match status" value="1"/>
</dbReference>
<protein>
    <recommendedName>
        <fullName evidence="3 9">Gluconokinase</fullName>
        <ecNumber evidence="3 9">2.7.1.12</ecNumber>
    </recommendedName>
</protein>
<dbReference type="SUPFAM" id="SSF52540">
    <property type="entry name" value="P-loop containing nucleoside triphosphate hydrolases"/>
    <property type="match status" value="1"/>
</dbReference>
<organism evidence="10 11">
    <name type="scientific">Comamonas terrae</name>
    <dbReference type="NCBI Taxonomy" id="673548"/>
    <lineage>
        <taxon>Bacteria</taxon>
        <taxon>Pseudomonadati</taxon>
        <taxon>Pseudomonadota</taxon>
        <taxon>Betaproteobacteria</taxon>
        <taxon>Burkholderiales</taxon>
        <taxon>Comamonadaceae</taxon>
        <taxon>Comamonas</taxon>
    </lineage>
</organism>
<comment type="pathway">
    <text evidence="1">Carbohydrate acid metabolism.</text>
</comment>
<accession>A0ABW5UN78</accession>
<dbReference type="InterPro" id="IPR006001">
    <property type="entry name" value="Therm_gnt_kin"/>
</dbReference>
<dbReference type="PANTHER" id="PTHR43442:SF3">
    <property type="entry name" value="GLUCONOKINASE-RELATED"/>
    <property type="match status" value="1"/>
</dbReference>
<keyword evidence="7 9" id="KW-0067">ATP-binding</keyword>
<evidence type="ECO:0000256" key="9">
    <source>
        <dbReference type="RuleBase" id="RU363066"/>
    </source>
</evidence>
<evidence type="ECO:0000313" key="10">
    <source>
        <dbReference type="EMBL" id="MFD2755057.1"/>
    </source>
</evidence>
<proteinExistence type="inferred from homology"/>
<comment type="caution">
    <text evidence="10">The sequence shown here is derived from an EMBL/GenBank/DDBJ whole genome shotgun (WGS) entry which is preliminary data.</text>
</comment>